<dbReference type="GeneID" id="85230225"/>
<gene>
    <name evidence="1" type="ORF">F1737_08640</name>
</gene>
<organism evidence="1 2">
    <name type="scientific">Methanochimaera problematica</name>
    <dbReference type="NCBI Taxonomy" id="2609417"/>
    <lineage>
        <taxon>Archaea</taxon>
        <taxon>Methanobacteriati</taxon>
        <taxon>Methanobacteriota</taxon>
        <taxon>Stenosarchaea group</taxon>
        <taxon>Methanomicrobia</taxon>
        <taxon>Methanomicrobiales</taxon>
        <taxon>Methanomicrobiaceae</taxon>
        <taxon>Methanochimaera</taxon>
    </lineage>
</organism>
<dbReference type="EMBL" id="CP043875">
    <property type="protein sequence ID" value="WOF16752.1"/>
    <property type="molecule type" value="Genomic_DNA"/>
</dbReference>
<evidence type="ECO:0000313" key="1">
    <source>
        <dbReference type="EMBL" id="WOF16752.1"/>
    </source>
</evidence>
<dbReference type="AlphaFoldDB" id="A0AA97FDA2"/>
<evidence type="ECO:0000313" key="2">
    <source>
        <dbReference type="Proteomes" id="UP001301797"/>
    </source>
</evidence>
<reference evidence="1 2" key="1">
    <citation type="submission" date="2019-09" db="EMBL/GenBank/DDBJ databases">
        <title>The complete genome of Methanoplanus sp. FWC-SCC4.</title>
        <authorList>
            <person name="Chen S.-C."/>
            <person name="Zhou Y.-Z."/>
            <person name="Lai M.-C."/>
        </authorList>
    </citation>
    <scope>NUCLEOTIDE SEQUENCE [LARGE SCALE GENOMIC DNA]</scope>
    <source>
        <strain evidence="1 2">FWC-SCC4</strain>
    </source>
</reference>
<keyword evidence="2" id="KW-1185">Reference proteome</keyword>
<dbReference type="Proteomes" id="UP001301797">
    <property type="component" value="Chromosome"/>
</dbReference>
<name>A0AA97FDA2_9EURY</name>
<sequence>MDRNKLIIPVSVLVLVFVSLFSAGCTGENGSQDINGESSDNPGGLLVEYHRTGGFAGFNDRVLLFENKTAIIYKNGVETSVLVDDETLLNIRTIIDSEKFMALEDEYKPESQGYDLFFYEVSAKGKTVSAQDGAVPEILSQLIEEMNGIMNKASVN</sequence>
<dbReference type="PROSITE" id="PS51257">
    <property type="entry name" value="PROKAR_LIPOPROTEIN"/>
    <property type="match status" value="1"/>
</dbReference>
<dbReference type="KEGG" id="mefw:F1737_08640"/>
<accession>A0AA97FDA2</accession>
<dbReference type="RefSeq" id="WP_317136178.1">
    <property type="nucleotide sequence ID" value="NZ_CP043875.1"/>
</dbReference>
<protein>
    <submittedName>
        <fullName evidence="1">Uncharacterized protein</fullName>
    </submittedName>
</protein>
<proteinExistence type="predicted"/>